<dbReference type="InterPro" id="IPR014710">
    <property type="entry name" value="RmlC-like_jellyroll"/>
</dbReference>
<dbReference type="InterPro" id="IPR011051">
    <property type="entry name" value="RmlC_Cupin_sf"/>
</dbReference>
<feature type="domain" description="Cupin type-2" evidence="1">
    <location>
        <begin position="40"/>
        <end position="107"/>
    </location>
</feature>
<evidence type="ECO:0000313" key="2">
    <source>
        <dbReference type="EMBL" id="MEJ2860480.1"/>
    </source>
</evidence>
<reference evidence="2 3" key="1">
    <citation type="submission" date="2024-03" db="EMBL/GenBank/DDBJ databases">
        <title>Actinomycetospora sp. OC33-EN07, a novel actinomycete isolated from wild orchid (Aerides multiflora).</title>
        <authorList>
            <person name="Suriyachadkun C."/>
        </authorList>
    </citation>
    <scope>NUCLEOTIDE SEQUENCE [LARGE SCALE GENOMIC DNA]</scope>
    <source>
        <strain evidence="2 3">OC33-EN07</strain>
    </source>
</reference>
<dbReference type="Proteomes" id="UP001369736">
    <property type="component" value="Unassembled WGS sequence"/>
</dbReference>
<comment type="caution">
    <text evidence="2">The sequence shown here is derived from an EMBL/GenBank/DDBJ whole genome shotgun (WGS) entry which is preliminary data.</text>
</comment>
<dbReference type="Gene3D" id="2.60.120.10">
    <property type="entry name" value="Jelly Rolls"/>
    <property type="match status" value="1"/>
</dbReference>
<dbReference type="Pfam" id="PF07883">
    <property type="entry name" value="Cupin_2"/>
    <property type="match status" value="1"/>
</dbReference>
<evidence type="ECO:0000313" key="3">
    <source>
        <dbReference type="Proteomes" id="UP001369736"/>
    </source>
</evidence>
<dbReference type="EMBL" id="JBBEGM010000001">
    <property type="protein sequence ID" value="MEJ2860480.1"/>
    <property type="molecule type" value="Genomic_DNA"/>
</dbReference>
<protein>
    <submittedName>
        <fullName evidence="2">Cupin domain-containing protein</fullName>
    </submittedName>
</protein>
<keyword evidence="3" id="KW-1185">Reference proteome</keyword>
<name>A0ABU8LZC8_9PSEU</name>
<evidence type="ECO:0000259" key="1">
    <source>
        <dbReference type="Pfam" id="PF07883"/>
    </source>
</evidence>
<dbReference type="InterPro" id="IPR013096">
    <property type="entry name" value="Cupin_2"/>
</dbReference>
<organism evidence="2 3">
    <name type="scientific">Actinomycetospora flava</name>
    <dbReference type="NCBI Taxonomy" id="3129232"/>
    <lineage>
        <taxon>Bacteria</taxon>
        <taxon>Bacillati</taxon>
        <taxon>Actinomycetota</taxon>
        <taxon>Actinomycetes</taxon>
        <taxon>Pseudonocardiales</taxon>
        <taxon>Pseudonocardiaceae</taxon>
        <taxon>Actinomycetospora</taxon>
    </lineage>
</organism>
<gene>
    <name evidence="2" type="ORF">WCD58_04900</name>
</gene>
<dbReference type="CDD" id="cd02208">
    <property type="entry name" value="cupin_RmlC-like"/>
    <property type="match status" value="1"/>
</dbReference>
<accession>A0ABU8LZC8</accession>
<dbReference type="RefSeq" id="WP_337700063.1">
    <property type="nucleotide sequence ID" value="NZ_JBBEGM010000001.1"/>
</dbReference>
<dbReference type="SUPFAM" id="SSF51182">
    <property type="entry name" value="RmlC-like cupins"/>
    <property type="match status" value="1"/>
</dbReference>
<proteinExistence type="predicted"/>
<sequence>MSTTAPEPTSIAGVGLALDAIDSHLVVGPDDGYGGVSLVRMSLPPHAHTGPRRYDDTDRLVIVLGGHARIEVDGRPAVTLGPNEVLHIPRATWHGLETLGGTELLVLAADGAAQR</sequence>